<name>A0AC34Q8G3_9BILA</name>
<dbReference type="WBParaSite" id="JU765_v2.g13986.t1">
    <property type="protein sequence ID" value="JU765_v2.g13986.t1"/>
    <property type="gene ID" value="JU765_v2.g13986"/>
</dbReference>
<organism evidence="1 2">
    <name type="scientific">Panagrolaimus sp. JU765</name>
    <dbReference type="NCBI Taxonomy" id="591449"/>
    <lineage>
        <taxon>Eukaryota</taxon>
        <taxon>Metazoa</taxon>
        <taxon>Ecdysozoa</taxon>
        <taxon>Nematoda</taxon>
        <taxon>Chromadorea</taxon>
        <taxon>Rhabditida</taxon>
        <taxon>Tylenchina</taxon>
        <taxon>Panagrolaimomorpha</taxon>
        <taxon>Panagrolaimoidea</taxon>
        <taxon>Panagrolaimidae</taxon>
        <taxon>Panagrolaimus</taxon>
    </lineage>
</organism>
<sequence>MEKSVVEGAGAVGLAALLSGKLPFLKGKKVVNILTGGNIDTTVLGRTIERGLAVDGRLINGIADLATTIAKQGASIKDIFHERAWVAANVFSVRVKVICETRDHEHAAEFFKVMAAKYNQFNYEDYRPQFT</sequence>
<reference evidence="2" key="1">
    <citation type="submission" date="2022-11" db="UniProtKB">
        <authorList>
            <consortium name="WormBaseParasite"/>
        </authorList>
    </citation>
    <scope>IDENTIFICATION</scope>
</reference>
<dbReference type="Proteomes" id="UP000887576">
    <property type="component" value="Unplaced"/>
</dbReference>
<evidence type="ECO:0000313" key="1">
    <source>
        <dbReference type="Proteomes" id="UP000887576"/>
    </source>
</evidence>
<accession>A0AC34Q8G3</accession>
<evidence type="ECO:0000313" key="2">
    <source>
        <dbReference type="WBParaSite" id="JU765_v2.g13986.t1"/>
    </source>
</evidence>
<protein>
    <submittedName>
        <fullName evidence="2">Threonine ammonia-lyase</fullName>
    </submittedName>
</protein>
<proteinExistence type="predicted"/>